<evidence type="ECO:0000256" key="12">
    <source>
        <dbReference type="ARBA" id="ARBA00023098"/>
    </source>
</evidence>
<feature type="transmembrane region" description="Helical" evidence="21">
    <location>
        <begin position="32"/>
        <end position="49"/>
    </location>
</feature>
<keyword evidence="19" id="KW-0648">Protein biosynthesis</keyword>
<evidence type="ECO:0000256" key="19">
    <source>
        <dbReference type="HAMAP-Rule" id="MF_00252"/>
    </source>
</evidence>
<feature type="transmembrane region" description="Helical" evidence="21">
    <location>
        <begin position="178"/>
        <end position="196"/>
    </location>
</feature>
<dbReference type="EMBL" id="PVUE01000003">
    <property type="protein sequence ID" value="PRZ43125.1"/>
    <property type="molecule type" value="Genomic_DNA"/>
</dbReference>
<evidence type="ECO:0000256" key="4">
    <source>
        <dbReference type="ARBA" id="ARBA00022475"/>
    </source>
</evidence>
<dbReference type="GO" id="GO:0005829">
    <property type="term" value="C:cytosol"/>
    <property type="evidence" value="ECO:0007669"/>
    <property type="project" value="TreeGrafter"/>
</dbReference>
<dbReference type="InterPro" id="IPR002313">
    <property type="entry name" value="Lys-tRNA-ligase_II"/>
</dbReference>
<evidence type="ECO:0000256" key="11">
    <source>
        <dbReference type="ARBA" id="ARBA00022989"/>
    </source>
</evidence>
<dbReference type="NCBIfam" id="TIGR00499">
    <property type="entry name" value="lysS_bact"/>
    <property type="match status" value="1"/>
</dbReference>
<keyword evidence="5 19" id="KW-0436">Ligase</keyword>
<dbReference type="InterPro" id="IPR012340">
    <property type="entry name" value="NA-bd_OB-fold"/>
</dbReference>
<dbReference type="GO" id="GO:0000049">
    <property type="term" value="F:tRNA binding"/>
    <property type="evidence" value="ECO:0007669"/>
    <property type="project" value="TreeGrafter"/>
</dbReference>
<dbReference type="CDD" id="cd04322">
    <property type="entry name" value="LysRS_N"/>
    <property type="match status" value="1"/>
</dbReference>
<dbReference type="AlphaFoldDB" id="A0A2T1A3E1"/>
<keyword evidence="14" id="KW-0046">Antibiotic resistance</keyword>
<dbReference type="Pfam" id="PF16995">
    <property type="entry name" value="tRNA-synt_2_TM"/>
    <property type="match status" value="1"/>
</dbReference>
<feature type="transmembrane region" description="Helical" evidence="21">
    <location>
        <begin position="139"/>
        <end position="158"/>
    </location>
</feature>
<keyword evidence="19" id="KW-0460">Magnesium</keyword>
<evidence type="ECO:0000256" key="10">
    <source>
        <dbReference type="ARBA" id="ARBA00022840"/>
    </source>
</evidence>
<comment type="catalytic activity">
    <reaction evidence="17">
        <text>L-lysyl-tRNA(Lys) + a 1,2-diacyl-sn-glycero-3-phospho-(1'-sn-glycerol) = a 1,2-diacyl-sn-glycero-3-phospho-1'-(3'-O-L-lysyl)-sn-glycerol + tRNA(Lys)</text>
        <dbReference type="Rhea" id="RHEA:10668"/>
        <dbReference type="Rhea" id="RHEA-COMP:9696"/>
        <dbReference type="Rhea" id="RHEA-COMP:9697"/>
        <dbReference type="ChEBI" id="CHEBI:64716"/>
        <dbReference type="ChEBI" id="CHEBI:75792"/>
        <dbReference type="ChEBI" id="CHEBI:78442"/>
        <dbReference type="ChEBI" id="CHEBI:78529"/>
        <dbReference type="EC" id="2.3.2.3"/>
    </reaction>
</comment>
<feature type="binding site" evidence="19">
    <location>
        <position position="1030"/>
    </location>
    <ligand>
        <name>Mg(2+)</name>
        <dbReference type="ChEBI" id="CHEBI:18420"/>
        <label>2</label>
    </ligand>
</feature>
<dbReference type="GO" id="GO:0006430">
    <property type="term" value="P:lysyl-tRNA aminoacylation"/>
    <property type="evidence" value="ECO:0007669"/>
    <property type="project" value="UniProtKB-UniRule"/>
</dbReference>
<accession>A0A2T1A3E1</accession>
<organism evidence="23 24">
    <name type="scientific">Antricoccus suffuscus</name>
    <dbReference type="NCBI Taxonomy" id="1629062"/>
    <lineage>
        <taxon>Bacteria</taxon>
        <taxon>Bacillati</taxon>
        <taxon>Actinomycetota</taxon>
        <taxon>Actinomycetes</taxon>
        <taxon>Geodermatophilales</taxon>
        <taxon>Antricoccaceae</taxon>
        <taxon>Antricoccus</taxon>
    </lineage>
</organism>
<comment type="subcellular location">
    <subcellularLocation>
        <location evidence="1">Cell membrane</location>
        <topology evidence="1">Multi-pass membrane protein</topology>
    </subcellularLocation>
    <subcellularLocation>
        <location evidence="19">Cytoplasm</location>
    </subcellularLocation>
</comment>
<feature type="domain" description="Aminoacyl-transfer RNA synthetases class-II family profile" evidence="22">
    <location>
        <begin position="790"/>
        <end position="1110"/>
    </location>
</feature>
<dbReference type="PROSITE" id="PS50862">
    <property type="entry name" value="AA_TRNA_LIGASE_II"/>
    <property type="match status" value="1"/>
</dbReference>
<comment type="subunit">
    <text evidence="19">Homodimer.</text>
</comment>
<evidence type="ECO:0000256" key="21">
    <source>
        <dbReference type="SAM" id="Phobius"/>
    </source>
</evidence>
<dbReference type="InterPro" id="IPR018149">
    <property type="entry name" value="Lys-tRNA-synth_II_C"/>
</dbReference>
<evidence type="ECO:0000256" key="5">
    <source>
        <dbReference type="ARBA" id="ARBA00022598"/>
    </source>
</evidence>
<evidence type="ECO:0000259" key="22">
    <source>
        <dbReference type="PROSITE" id="PS50862"/>
    </source>
</evidence>
<comment type="function">
    <text evidence="16">Catalyzes the production of L-lysyl-tRNA(Lys)transfer and the transfer of a lysyl group from L-lysyl-tRNA(Lys) to membrane-bound phosphatidylglycerol (PG), which produces lysylphosphatidylglycerol (LPG), one of the components of the bacterial membrane with a positive net charge. LPG synthesis contributes to the resistance to cationic antimicrobial peptides (CAMPs) and likely protects M.tuberculosis against the CAMPs produced by competiting microorganisms (bacteriocins). In fact, the modification of anionic phosphatidylglycerol with positively charged L-lysine results in repulsion of the peptides.</text>
</comment>
<feature type="region of interest" description="Disordered" evidence="20">
    <location>
        <begin position="1115"/>
        <end position="1138"/>
    </location>
</feature>
<keyword evidence="12" id="KW-0443">Lipid metabolism</keyword>
<comment type="catalytic activity">
    <reaction evidence="18 19">
        <text>tRNA(Lys) + L-lysine + ATP = L-lysyl-tRNA(Lys) + AMP + diphosphate</text>
        <dbReference type="Rhea" id="RHEA:20792"/>
        <dbReference type="Rhea" id="RHEA-COMP:9696"/>
        <dbReference type="Rhea" id="RHEA-COMP:9697"/>
        <dbReference type="ChEBI" id="CHEBI:30616"/>
        <dbReference type="ChEBI" id="CHEBI:32551"/>
        <dbReference type="ChEBI" id="CHEBI:33019"/>
        <dbReference type="ChEBI" id="CHEBI:78442"/>
        <dbReference type="ChEBI" id="CHEBI:78529"/>
        <dbReference type="ChEBI" id="CHEBI:456215"/>
        <dbReference type="EC" id="6.1.1.6"/>
    </reaction>
</comment>
<comment type="cofactor">
    <cofactor evidence="19">
        <name>Mg(2+)</name>
        <dbReference type="ChEBI" id="CHEBI:18420"/>
    </cofactor>
    <text evidence="19">Binds 3 Mg(2+) ions per subunit.</text>
</comment>
<evidence type="ECO:0000256" key="2">
    <source>
        <dbReference type="ARBA" id="ARBA00005270"/>
    </source>
</evidence>
<keyword evidence="8 19" id="KW-0479">Metal-binding</keyword>
<keyword evidence="21" id="KW-0472">Membrane</keyword>
<dbReference type="Pfam" id="PF01336">
    <property type="entry name" value="tRNA_anti-codon"/>
    <property type="match status" value="1"/>
</dbReference>
<dbReference type="Gene3D" id="3.30.930.10">
    <property type="entry name" value="Bira Bifunctional Protein, Domain 2"/>
    <property type="match status" value="1"/>
</dbReference>
<dbReference type="InterPro" id="IPR045864">
    <property type="entry name" value="aa-tRNA-synth_II/BPL/LPL"/>
</dbReference>
<dbReference type="GO" id="GO:0005886">
    <property type="term" value="C:plasma membrane"/>
    <property type="evidence" value="ECO:0007669"/>
    <property type="project" value="UniProtKB-SubCell"/>
</dbReference>
<dbReference type="HAMAP" id="MF_00252">
    <property type="entry name" value="Lys_tRNA_synth_class2"/>
    <property type="match status" value="1"/>
</dbReference>
<evidence type="ECO:0000256" key="8">
    <source>
        <dbReference type="ARBA" id="ARBA00022723"/>
    </source>
</evidence>
<dbReference type="GO" id="GO:0046677">
    <property type="term" value="P:response to antibiotic"/>
    <property type="evidence" value="ECO:0007669"/>
    <property type="project" value="UniProtKB-KW"/>
</dbReference>
<protein>
    <recommendedName>
        <fullName evidence="19">Lysine--tRNA ligase</fullName>
        <ecNumber evidence="19">6.1.1.6</ecNumber>
    </recommendedName>
    <alternativeName>
        <fullName evidence="19">Lysyl-tRNA synthetase</fullName>
        <shortName evidence="19">LysRS</shortName>
    </alternativeName>
</protein>
<keyword evidence="11 21" id="KW-1133">Transmembrane helix</keyword>
<comment type="similarity">
    <text evidence="2">In the N-terminal section; belongs to the LPG synthetase family.</text>
</comment>
<evidence type="ECO:0000256" key="13">
    <source>
        <dbReference type="ARBA" id="ARBA00023146"/>
    </source>
</evidence>
<evidence type="ECO:0000256" key="14">
    <source>
        <dbReference type="ARBA" id="ARBA00023251"/>
    </source>
</evidence>
<dbReference type="EC" id="6.1.1.6" evidence="19"/>
<dbReference type="SUPFAM" id="SSF50249">
    <property type="entry name" value="Nucleic acid-binding proteins"/>
    <property type="match status" value="1"/>
</dbReference>
<keyword evidence="13 19" id="KW-0030">Aminoacyl-tRNA synthetase</keyword>
<feature type="binding site" evidence="19">
    <location>
        <position position="1023"/>
    </location>
    <ligand>
        <name>Mg(2+)</name>
        <dbReference type="ChEBI" id="CHEBI:18420"/>
        <label>1</label>
    </ligand>
</feature>
<evidence type="ECO:0000256" key="7">
    <source>
        <dbReference type="ARBA" id="ARBA00022692"/>
    </source>
</evidence>
<feature type="transmembrane region" description="Helical" evidence="21">
    <location>
        <begin position="69"/>
        <end position="89"/>
    </location>
</feature>
<dbReference type="Proteomes" id="UP000237752">
    <property type="component" value="Unassembled WGS sequence"/>
</dbReference>
<keyword evidence="10 19" id="KW-0067">ATP-binding</keyword>
<dbReference type="NCBIfam" id="NF001756">
    <property type="entry name" value="PRK00484.1"/>
    <property type="match status" value="1"/>
</dbReference>
<dbReference type="PRINTS" id="PR00982">
    <property type="entry name" value="TRNASYNTHLYS"/>
</dbReference>
<dbReference type="InterPro" id="IPR044136">
    <property type="entry name" value="Lys-tRNA-ligase_II_N"/>
</dbReference>
<keyword evidence="24" id="KW-1185">Reference proteome</keyword>
<evidence type="ECO:0000256" key="15">
    <source>
        <dbReference type="ARBA" id="ARBA00023268"/>
    </source>
</evidence>
<dbReference type="GO" id="GO:0006629">
    <property type="term" value="P:lipid metabolic process"/>
    <property type="evidence" value="ECO:0007669"/>
    <property type="project" value="UniProtKB-KW"/>
</dbReference>
<comment type="similarity">
    <text evidence="19">Belongs to the class-II aminoacyl-tRNA synthetase family.</text>
</comment>
<keyword evidence="15" id="KW-0511">Multifunctional enzyme</keyword>
<dbReference type="Pfam" id="PF09924">
    <property type="entry name" value="LPG_synthase_C"/>
    <property type="match status" value="1"/>
</dbReference>
<reference evidence="23 24" key="1">
    <citation type="submission" date="2018-03" db="EMBL/GenBank/DDBJ databases">
        <title>Genomic Encyclopedia of Archaeal and Bacterial Type Strains, Phase II (KMG-II): from individual species to whole genera.</title>
        <authorList>
            <person name="Goeker M."/>
        </authorList>
    </citation>
    <scope>NUCLEOTIDE SEQUENCE [LARGE SCALE GENOMIC DNA]</scope>
    <source>
        <strain evidence="23 24">DSM 100065</strain>
    </source>
</reference>
<evidence type="ECO:0000256" key="20">
    <source>
        <dbReference type="SAM" id="MobiDB-lite"/>
    </source>
</evidence>
<keyword evidence="6" id="KW-0808">Transferase</keyword>
<dbReference type="InterPro" id="IPR031553">
    <property type="entry name" value="tRNA-synt_2_TM"/>
</dbReference>
<dbReference type="SUPFAM" id="SSF55681">
    <property type="entry name" value="Class II aaRS and biotin synthetases"/>
    <property type="match status" value="1"/>
</dbReference>
<dbReference type="Pfam" id="PF00152">
    <property type="entry name" value="tRNA-synt_2"/>
    <property type="match status" value="1"/>
</dbReference>
<keyword evidence="19" id="KW-0963">Cytoplasm</keyword>
<evidence type="ECO:0000313" key="24">
    <source>
        <dbReference type="Proteomes" id="UP000237752"/>
    </source>
</evidence>
<dbReference type="GO" id="GO:0050071">
    <property type="term" value="F:phosphatidylglycerol lysyltransferase activity"/>
    <property type="evidence" value="ECO:0007669"/>
    <property type="project" value="UniProtKB-EC"/>
</dbReference>
<evidence type="ECO:0000256" key="3">
    <source>
        <dbReference type="ARBA" id="ARBA00009968"/>
    </source>
</evidence>
<evidence type="ECO:0000256" key="6">
    <source>
        <dbReference type="ARBA" id="ARBA00022679"/>
    </source>
</evidence>
<dbReference type="Gene3D" id="2.40.50.140">
    <property type="entry name" value="Nucleic acid-binding proteins"/>
    <property type="match status" value="1"/>
</dbReference>
<dbReference type="InterPro" id="IPR004364">
    <property type="entry name" value="Aa-tRNA-synt_II"/>
</dbReference>
<comment type="similarity">
    <text evidence="3">In the C-terminal section; belongs to the class-II aminoacyl-tRNA synthetase family.</text>
</comment>
<feature type="binding site" evidence="19">
    <location>
        <position position="1030"/>
    </location>
    <ligand>
        <name>Mg(2+)</name>
        <dbReference type="ChEBI" id="CHEBI:18420"/>
        <label>1</label>
    </ligand>
</feature>
<feature type="transmembrane region" description="Helical" evidence="21">
    <location>
        <begin position="96"/>
        <end position="119"/>
    </location>
</feature>
<evidence type="ECO:0000256" key="18">
    <source>
        <dbReference type="ARBA" id="ARBA00048573"/>
    </source>
</evidence>
<evidence type="ECO:0000256" key="17">
    <source>
        <dbReference type="ARBA" id="ARBA00047540"/>
    </source>
</evidence>
<dbReference type="GO" id="GO:0000287">
    <property type="term" value="F:magnesium ion binding"/>
    <property type="evidence" value="ECO:0007669"/>
    <property type="project" value="UniProtKB-UniRule"/>
</dbReference>
<evidence type="ECO:0000256" key="16">
    <source>
        <dbReference type="ARBA" id="ARBA00024681"/>
    </source>
</evidence>
<dbReference type="InterPro" id="IPR004365">
    <property type="entry name" value="NA-bd_OB_tRNA"/>
</dbReference>
<keyword evidence="7 21" id="KW-0812">Transmembrane</keyword>
<sequence>MTIATGYLLDVTQQRPVLAAVGSSAANRCARWVAVVYSFAALVSLTYWHHHAGFVQHFWPERFFGLFNVPMSESFFVGLLLFVLAGALLRHKRFALWIVLIFQALGVLRAILIWIGYVAGRPLPSWTPRVGQLFGSGSSQVLATFSGIFGIVIIVVLWRSRLAFQARRSPGSRRITALILAVGLSACVLLAVLLSLKSPGSLGQHLVFGLRVVFGINEEGLFLQSTHGPEWVADVIGWIAAAVMLVAAVVFLRSPRTLRIIDEDAELRVRRQLLTGHDDSLGYFATRRDKAVVFSPDGRASVTYRVLASVSIASADPIGPTEAWPSAIAAWLSEARTYGWVPAVLSASKGAAEAYVAAGLRAIPLGDEAIINVDTFRLTGPGMKGVRQAVSRLTREGYAVSIRRHRDIDPDELRHLAELAEQWRGDAPERGFSMALSRLGDPADGSCLMVVAAAPDGRPAGLLSFVPWGRTGVSLDLMRRSKNGPNGLVELMVTSLIGDAAAHGVRRISLNFAMFRRVFADADEFDAGPITRLNNSVLSVFSRFFQLETLYRSNAKYRPEWVPRYLCVDSPLSLPRVMIAAGAAEGFLPDPSTSRALTQKISSAQFGETVAAQESAALAATIPVRRLAQQHLMRRDDLAELRAAHMPPYPVAVPRTGSLDTLVDAPIGTELSVTGRVLSIRNHGGVIFAHLTEGGALLQLLLNDADLGRPLLRLWSQTVNRGDLVSATGIMAHSRTGERSLLVRDWAMAAKSLHPLPPAHSGLTDPERRARQRSLDLIVNPEARTLLADRSRAVRSLRDTLGAEGYAEVETPILQTVHGGASARPFRTHINAYGIDLSLRIAPELYLKRLIVGGMGPIFELGRNFRNEGVDATHNPEFTSLEAYLPYGDYDRMRELATELIQQAAIAVHGAPVALRPDPQTGEQVRVDLSGQWPVVTVHDAVSRACGRSITPDTPRAEVAGIAADLGIAVPDGASAGEVVSEIYERRVEPTTVSPTFYTDFPVETSPLTRPHRVDPRLAERWDLVAFGMELGTAYSELTDPIDQRARLTEQSLRAAAGDPEAMEIDEAFLTAIETGMPPTGGLGLGVDRIVMLLTGSPIRSILTFPFVRPTLGRLTPGRPTLGRPTPGRLTLGSSTPG</sequence>
<dbReference type="PANTHER" id="PTHR42918:SF15">
    <property type="entry name" value="LYSINE--TRNA LIGASE, CHLOROPLASTIC_MITOCHONDRIAL"/>
    <property type="match status" value="1"/>
</dbReference>
<proteinExistence type="inferred from homology"/>
<gene>
    <name evidence="19" type="primary">lysS</name>
    <name evidence="23" type="ORF">CLV47_103182</name>
</gene>
<dbReference type="GO" id="GO:0004824">
    <property type="term" value="F:lysine-tRNA ligase activity"/>
    <property type="evidence" value="ECO:0007669"/>
    <property type="project" value="UniProtKB-UniRule"/>
</dbReference>
<evidence type="ECO:0000256" key="1">
    <source>
        <dbReference type="ARBA" id="ARBA00004651"/>
    </source>
</evidence>
<dbReference type="PANTHER" id="PTHR42918">
    <property type="entry name" value="LYSYL-TRNA SYNTHETASE"/>
    <property type="match status" value="1"/>
</dbReference>
<dbReference type="InterPro" id="IPR024320">
    <property type="entry name" value="LPG_synthase_C"/>
</dbReference>
<dbReference type="GO" id="GO:0005524">
    <property type="term" value="F:ATP binding"/>
    <property type="evidence" value="ECO:0007669"/>
    <property type="project" value="UniProtKB-UniRule"/>
</dbReference>
<keyword evidence="4" id="KW-1003">Cell membrane</keyword>
<dbReference type="NCBIfam" id="NF002821">
    <property type="entry name" value="PRK02983.1"/>
    <property type="match status" value="1"/>
</dbReference>
<comment type="caution">
    <text evidence="23">The sequence shown here is derived from an EMBL/GenBank/DDBJ whole genome shotgun (WGS) entry which is preliminary data.</text>
</comment>
<dbReference type="InterPro" id="IPR006195">
    <property type="entry name" value="aa-tRNA-synth_II"/>
</dbReference>
<evidence type="ECO:0000256" key="9">
    <source>
        <dbReference type="ARBA" id="ARBA00022741"/>
    </source>
</evidence>
<feature type="transmembrane region" description="Helical" evidence="21">
    <location>
        <begin position="231"/>
        <end position="252"/>
    </location>
</feature>
<name>A0A2T1A3E1_9ACTN</name>
<evidence type="ECO:0000313" key="23">
    <source>
        <dbReference type="EMBL" id="PRZ43125.1"/>
    </source>
</evidence>
<keyword evidence="9 19" id="KW-0547">Nucleotide-binding</keyword>